<dbReference type="SUPFAM" id="SSF52096">
    <property type="entry name" value="ClpP/crotonase"/>
    <property type="match status" value="1"/>
</dbReference>
<dbReference type="Proteomes" id="UP001254257">
    <property type="component" value="Unassembled WGS sequence"/>
</dbReference>
<gene>
    <name evidence="1" type="ORF">RKE40_27760</name>
</gene>
<keyword evidence="2" id="KW-1185">Reference proteome</keyword>
<comment type="caution">
    <text evidence="1">The sequence shown here is derived from an EMBL/GenBank/DDBJ whole genome shotgun (WGS) entry which is preliminary data.</text>
</comment>
<evidence type="ECO:0000313" key="1">
    <source>
        <dbReference type="EMBL" id="MDU0343699.1"/>
    </source>
</evidence>
<reference evidence="1 2" key="1">
    <citation type="submission" date="2023-09" db="EMBL/GenBank/DDBJ databases">
        <title>Whole genome shotgun sequencing (WGS) of Bosea sp. ZW T0_25, isolated from stored onions (Allium cepa).</title>
        <authorList>
            <person name="Stoll D.A."/>
            <person name="Huch M."/>
        </authorList>
    </citation>
    <scope>NUCLEOTIDE SEQUENCE [LARGE SCALE GENOMIC DNA]</scope>
    <source>
        <strain evidence="1 2">ZW T0_25</strain>
    </source>
</reference>
<proteinExistence type="predicted"/>
<accession>A0ABU3SG52</accession>
<evidence type="ECO:0008006" key="3">
    <source>
        <dbReference type="Google" id="ProtNLM"/>
    </source>
</evidence>
<sequence>MFDLYVPETRVPVPDLAGRVYVRVWNHIDREMVGRVSDTLAKAPNAEHLTIDVDSYGGEALAAIDLFILLDRHPATRKVAFGAHVQSAAILPLMAGDQRIARRGASVLLHPARSGSAEDLAWIDEQYAKIIAARTGAPIDVISREQSTEEPSGLGWCLQNKIFTKVLN</sequence>
<dbReference type="RefSeq" id="WP_316021398.1">
    <property type="nucleotide sequence ID" value="NZ_JAWDID010000081.1"/>
</dbReference>
<dbReference type="EMBL" id="JAWDID010000081">
    <property type="protein sequence ID" value="MDU0343699.1"/>
    <property type="molecule type" value="Genomic_DNA"/>
</dbReference>
<organism evidence="1 2">
    <name type="scientific">Bosea rubneri</name>
    <dbReference type="NCBI Taxonomy" id="3075434"/>
    <lineage>
        <taxon>Bacteria</taxon>
        <taxon>Pseudomonadati</taxon>
        <taxon>Pseudomonadota</taxon>
        <taxon>Alphaproteobacteria</taxon>
        <taxon>Hyphomicrobiales</taxon>
        <taxon>Boseaceae</taxon>
        <taxon>Bosea</taxon>
    </lineage>
</organism>
<name>A0ABU3SG52_9HYPH</name>
<protein>
    <recommendedName>
        <fullName evidence="3">ATP-dependent Clp protease proteolytic subunit</fullName>
    </recommendedName>
</protein>
<dbReference type="Gene3D" id="3.90.226.10">
    <property type="entry name" value="2-enoyl-CoA Hydratase, Chain A, domain 1"/>
    <property type="match status" value="1"/>
</dbReference>
<dbReference type="InterPro" id="IPR029045">
    <property type="entry name" value="ClpP/crotonase-like_dom_sf"/>
</dbReference>
<evidence type="ECO:0000313" key="2">
    <source>
        <dbReference type="Proteomes" id="UP001254257"/>
    </source>
</evidence>